<dbReference type="InterPro" id="IPR013785">
    <property type="entry name" value="Aldolase_TIM"/>
</dbReference>
<dbReference type="PANTHER" id="PTHR43273:SF3">
    <property type="entry name" value="ANAEROBIC SULFATASE-MATURATING ENZYME HOMOLOG ASLB-RELATED"/>
    <property type="match status" value="1"/>
</dbReference>
<dbReference type="InterPro" id="IPR034485">
    <property type="entry name" value="Anaerobic_Cys-type_sulfatase-m"/>
</dbReference>
<dbReference type="NCBIfam" id="NF010321">
    <property type="entry name" value="PRK13758.1"/>
    <property type="match status" value="1"/>
</dbReference>
<dbReference type="SFLD" id="SFLDS00029">
    <property type="entry name" value="Radical_SAM"/>
    <property type="match status" value="1"/>
</dbReference>
<dbReference type="NCBIfam" id="TIGR04085">
    <property type="entry name" value="rSAM_more_4Fe4S"/>
    <property type="match status" value="1"/>
</dbReference>
<keyword evidence="5" id="KW-0411">Iron-sulfur</keyword>
<proteinExistence type="inferred from homology"/>
<dbReference type="PANTHER" id="PTHR43273">
    <property type="entry name" value="ANAEROBIC SULFATASE-MATURATING ENZYME HOMOLOG ASLB-RELATED"/>
    <property type="match status" value="1"/>
</dbReference>
<dbReference type="InterPro" id="IPR023885">
    <property type="entry name" value="4Fe4S-binding_SPASM_dom"/>
</dbReference>
<dbReference type="RefSeq" id="WP_006807882.1">
    <property type="nucleotide sequence ID" value="NZ_ADAD01000158.1"/>
</dbReference>
<dbReference type="InterPro" id="IPR058240">
    <property type="entry name" value="rSAM_sf"/>
</dbReference>
<evidence type="ECO:0000313" key="9">
    <source>
        <dbReference type="Proteomes" id="UP000004226"/>
    </source>
</evidence>
<dbReference type="eggNOG" id="COG0641">
    <property type="taxonomic scope" value="Bacteria"/>
</dbReference>
<feature type="domain" description="Radical SAM core" evidence="7">
    <location>
        <begin position="1"/>
        <end position="227"/>
    </location>
</feature>
<sequence>MRALNLLIKPYSSGCNLRCKYCFYYDVADNRIIKNYGPMKFDVLEKLVKEAFAYADTIVNFMFQGGEPTLVGIEYYRKFHEYVEIYNKNNIRTAFFMQTNGTLLNKEWIELYKKYNYLIGISIDGYKEIHDVFRLSAKNKGTFEQVIKGAELLKNNNIEFNVLCVINKLVAENGKKVYSFFKEKDFRYMQFIPCIDSFNEKNENEDYTLTAKDYGIFLNDTFSLWYEDFIKGNFISIRYFDNLIRILLGEPPEACDMMGFCSVNGVVESNGDIYPCDFYVLDEYKIGNIVNDKFENILFSENAVKFYTSSLKMSEKCKKCKYLKICRSGCRRYKNFDGTENLYENKFCDAYMSFFGKNLEKLIEVAKITRKIRYENIRSSQNINRL</sequence>
<dbReference type="InterPro" id="IPR007197">
    <property type="entry name" value="rSAM"/>
</dbReference>
<comment type="cofactor">
    <cofactor evidence="1">
        <name>[4Fe-4S] cluster</name>
        <dbReference type="ChEBI" id="CHEBI:49883"/>
    </cofactor>
</comment>
<evidence type="ECO:0000256" key="1">
    <source>
        <dbReference type="ARBA" id="ARBA00001966"/>
    </source>
</evidence>
<comment type="similarity">
    <text evidence="6">Belongs to the radical SAM superfamily. Anaerobic sulfatase-maturating enzyme family.</text>
</comment>
<evidence type="ECO:0000256" key="2">
    <source>
        <dbReference type="ARBA" id="ARBA00022691"/>
    </source>
</evidence>
<dbReference type="SUPFAM" id="SSF102114">
    <property type="entry name" value="Radical SAM enzymes"/>
    <property type="match status" value="1"/>
</dbReference>
<dbReference type="NCBIfam" id="TIGR03942">
    <property type="entry name" value="sulfatase_rSAM"/>
    <property type="match status" value="1"/>
</dbReference>
<keyword evidence="2" id="KW-0949">S-adenosyl-L-methionine</keyword>
<comment type="caution">
    <text evidence="8">The sequence shown here is derived from an EMBL/GenBank/DDBJ whole genome shotgun (WGS) entry which is preliminary data.</text>
</comment>
<dbReference type="GO" id="GO:0051536">
    <property type="term" value="F:iron-sulfur cluster binding"/>
    <property type="evidence" value="ECO:0007669"/>
    <property type="project" value="UniProtKB-KW"/>
</dbReference>
<keyword evidence="8" id="KW-0560">Oxidoreductase</keyword>
<evidence type="ECO:0000256" key="6">
    <source>
        <dbReference type="ARBA" id="ARBA00023601"/>
    </source>
</evidence>
<dbReference type="PROSITE" id="PS51918">
    <property type="entry name" value="RADICAL_SAM"/>
    <property type="match status" value="1"/>
</dbReference>
<dbReference type="SFLD" id="SFLDG01384">
    <property type="entry name" value="thioether_bond_formation_requi"/>
    <property type="match status" value="1"/>
</dbReference>
<dbReference type="Gene3D" id="3.20.20.70">
    <property type="entry name" value="Aldolase class I"/>
    <property type="match status" value="1"/>
</dbReference>
<name>D0GN22_9FUSO</name>
<accession>D0GN22</accession>
<dbReference type="Proteomes" id="UP000004226">
    <property type="component" value="Unassembled WGS sequence"/>
</dbReference>
<evidence type="ECO:0000259" key="7">
    <source>
        <dbReference type="PROSITE" id="PS51918"/>
    </source>
</evidence>
<organism evidence="8 9">
    <name type="scientific">Pseudoleptotrichia goodfellowii F0264</name>
    <dbReference type="NCBI Taxonomy" id="596323"/>
    <lineage>
        <taxon>Bacteria</taxon>
        <taxon>Fusobacteriati</taxon>
        <taxon>Fusobacteriota</taxon>
        <taxon>Fusobacteriia</taxon>
        <taxon>Fusobacteriales</taxon>
        <taxon>Leptotrichiaceae</taxon>
        <taxon>Pseudoleptotrichia</taxon>
    </lineage>
</organism>
<evidence type="ECO:0000313" key="8">
    <source>
        <dbReference type="EMBL" id="EEY34500.1"/>
    </source>
</evidence>
<dbReference type="AlphaFoldDB" id="D0GN22"/>
<keyword evidence="9" id="KW-1185">Reference proteome</keyword>
<keyword evidence="3" id="KW-0479">Metal-binding</keyword>
<dbReference type="SFLD" id="SFLDF00289">
    <property type="entry name" value="anaerobic_Cys-type_sulfatase-m"/>
    <property type="match status" value="1"/>
</dbReference>
<dbReference type="EMBL" id="ADAD01000158">
    <property type="protein sequence ID" value="EEY34500.1"/>
    <property type="molecule type" value="Genomic_DNA"/>
</dbReference>
<dbReference type="Pfam" id="PF04055">
    <property type="entry name" value="Radical_SAM"/>
    <property type="match status" value="1"/>
</dbReference>
<dbReference type="SFLD" id="SFLDG01072">
    <property type="entry name" value="dehydrogenase_like"/>
    <property type="match status" value="1"/>
</dbReference>
<protein>
    <submittedName>
        <fullName evidence="8">Anaerobic sulfatase maturase</fullName>
        <ecNumber evidence="8">1.1.99.-</ecNumber>
    </submittedName>
</protein>
<evidence type="ECO:0000256" key="4">
    <source>
        <dbReference type="ARBA" id="ARBA00023004"/>
    </source>
</evidence>
<evidence type="ECO:0000256" key="3">
    <source>
        <dbReference type="ARBA" id="ARBA00022723"/>
    </source>
</evidence>
<evidence type="ECO:0000256" key="5">
    <source>
        <dbReference type="ARBA" id="ARBA00023014"/>
    </source>
</evidence>
<dbReference type="SFLD" id="SFLDG01386">
    <property type="entry name" value="main_SPASM_domain-containing"/>
    <property type="match status" value="1"/>
</dbReference>
<dbReference type="CDD" id="cd01335">
    <property type="entry name" value="Radical_SAM"/>
    <property type="match status" value="1"/>
</dbReference>
<gene>
    <name evidence="8" type="ORF">HMPREF0554_2291</name>
</gene>
<dbReference type="SFLD" id="SFLDG01067">
    <property type="entry name" value="SPASM/twitch_domain_containing"/>
    <property type="match status" value="1"/>
</dbReference>
<dbReference type="GO" id="GO:0016491">
    <property type="term" value="F:oxidoreductase activity"/>
    <property type="evidence" value="ECO:0007669"/>
    <property type="project" value="UniProtKB-KW"/>
</dbReference>
<dbReference type="InterPro" id="IPR023867">
    <property type="entry name" value="Sulphatase_maturase_rSAM"/>
</dbReference>
<keyword evidence="4" id="KW-0408">Iron</keyword>
<dbReference type="Pfam" id="PF13186">
    <property type="entry name" value="SPASM"/>
    <property type="match status" value="1"/>
</dbReference>
<reference evidence="8 9" key="1">
    <citation type="submission" date="2009-10" db="EMBL/GenBank/DDBJ databases">
        <authorList>
            <person name="Harkins D.M."/>
            <person name="Madupu R."/>
            <person name="Durkin A.S."/>
            <person name="Torralba M."/>
            <person name="Methe B."/>
            <person name="Sutton G.G."/>
            <person name="Strausberg R.L."/>
            <person name="Nelson K.E."/>
        </authorList>
    </citation>
    <scope>NUCLEOTIDE SEQUENCE [LARGE SCALE GENOMIC DNA]</scope>
    <source>
        <strain evidence="8 9">F0264</strain>
    </source>
</reference>
<dbReference type="GO" id="GO:0046872">
    <property type="term" value="F:metal ion binding"/>
    <property type="evidence" value="ECO:0007669"/>
    <property type="project" value="UniProtKB-KW"/>
</dbReference>
<dbReference type="EC" id="1.1.99.-" evidence="8"/>